<proteinExistence type="inferred from homology"/>
<evidence type="ECO:0000256" key="5">
    <source>
        <dbReference type="ARBA" id="ARBA00022605"/>
    </source>
</evidence>
<organism evidence="11">
    <name type="scientific">hydrothermal vent metagenome</name>
    <dbReference type="NCBI Taxonomy" id="652676"/>
    <lineage>
        <taxon>unclassified sequences</taxon>
        <taxon>metagenomes</taxon>
        <taxon>ecological metagenomes</taxon>
    </lineage>
</organism>
<dbReference type="PROSITE" id="PS00666">
    <property type="entry name" value="DHDPS_2"/>
    <property type="match status" value="1"/>
</dbReference>
<evidence type="ECO:0000256" key="10">
    <source>
        <dbReference type="ARBA" id="ARBA00047836"/>
    </source>
</evidence>
<dbReference type="GO" id="GO:0009089">
    <property type="term" value="P:lysine biosynthetic process via diaminopimelate"/>
    <property type="evidence" value="ECO:0007669"/>
    <property type="project" value="UniProtKB-UniPathway"/>
</dbReference>
<keyword evidence="4" id="KW-0963">Cytoplasm</keyword>
<dbReference type="InterPro" id="IPR013785">
    <property type="entry name" value="Aldolase_TIM"/>
</dbReference>
<accession>A0A3B1BJR3</accession>
<comment type="pathway">
    <text evidence="2">Amino-acid biosynthesis; L-lysine biosynthesis via DAP pathway; (S)-tetrahydrodipicolinate from L-aspartate: step 3/4.</text>
</comment>
<dbReference type="PRINTS" id="PR00146">
    <property type="entry name" value="DHPICSNTHASE"/>
</dbReference>
<comment type="function">
    <text evidence="1">Catalyzes the condensation of (S)-aspartate-beta-semialdehyde [(S)-ASA] and pyruvate to 4-hydroxy-tetrahydrodipicolinate (HTPA).</text>
</comment>
<evidence type="ECO:0000256" key="6">
    <source>
        <dbReference type="ARBA" id="ARBA00022915"/>
    </source>
</evidence>
<dbReference type="PIRSF" id="PIRSF001365">
    <property type="entry name" value="DHDPS"/>
    <property type="match status" value="1"/>
</dbReference>
<dbReference type="GO" id="GO:0019877">
    <property type="term" value="P:diaminopimelate biosynthetic process"/>
    <property type="evidence" value="ECO:0007669"/>
    <property type="project" value="UniProtKB-KW"/>
</dbReference>
<dbReference type="EMBL" id="UOGC01000027">
    <property type="protein sequence ID" value="VAX16362.1"/>
    <property type="molecule type" value="Genomic_DNA"/>
</dbReference>
<dbReference type="HAMAP" id="MF_00418">
    <property type="entry name" value="DapA"/>
    <property type="match status" value="1"/>
</dbReference>
<dbReference type="SUPFAM" id="SSF51569">
    <property type="entry name" value="Aldolase"/>
    <property type="match status" value="1"/>
</dbReference>
<evidence type="ECO:0000256" key="1">
    <source>
        <dbReference type="ARBA" id="ARBA00003294"/>
    </source>
</evidence>
<dbReference type="PANTHER" id="PTHR12128">
    <property type="entry name" value="DIHYDRODIPICOLINATE SYNTHASE"/>
    <property type="match status" value="1"/>
</dbReference>
<dbReference type="EC" id="4.3.3.7" evidence="3"/>
<keyword evidence="7" id="KW-0457">Lysine biosynthesis</keyword>
<evidence type="ECO:0000256" key="8">
    <source>
        <dbReference type="ARBA" id="ARBA00023239"/>
    </source>
</evidence>
<dbReference type="UniPathway" id="UPA00034">
    <property type="reaction ID" value="UER00017"/>
</dbReference>
<keyword evidence="9" id="KW-0704">Schiff base</keyword>
<dbReference type="Gene3D" id="3.20.20.70">
    <property type="entry name" value="Aldolase class I"/>
    <property type="match status" value="1"/>
</dbReference>
<dbReference type="GO" id="GO:0008840">
    <property type="term" value="F:4-hydroxy-tetrahydrodipicolinate synthase activity"/>
    <property type="evidence" value="ECO:0007669"/>
    <property type="project" value="UniProtKB-EC"/>
</dbReference>
<dbReference type="InterPro" id="IPR020625">
    <property type="entry name" value="Schiff_base-form_aldolases_AS"/>
</dbReference>
<gene>
    <name evidence="11" type="ORF">MNBD_NITROSPINAE01-1565</name>
</gene>
<keyword evidence="5" id="KW-0028">Amino-acid biosynthesis</keyword>
<evidence type="ECO:0000256" key="2">
    <source>
        <dbReference type="ARBA" id="ARBA00005120"/>
    </source>
</evidence>
<comment type="catalytic activity">
    <reaction evidence="10">
        <text>L-aspartate 4-semialdehyde + pyruvate = (2S,4S)-4-hydroxy-2,3,4,5-tetrahydrodipicolinate + H2O + H(+)</text>
        <dbReference type="Rhea" id="RHEA:34171"/>
        <dbReference type="ChEBI" id="CHEBI:15361"/>
        <dbReference type="ChEBI" id="CHEBI:15377"/>
        <dbReference type="ChEBI" id="CHEBI:15378"/>
        <dbReference type="ChEBI" id="CHEBI:67139"/>
        <dbReference type="ChEBI" id="CHEBI:537519"/>
        <dbReference type="EC" id="4.3.3.7"/>
    </reaction>
</comment>
<dbReference type="CDD" id="cd00950">
    <property type="entry name" value="DHDPS"/>
    <property type="match status" value="1"/>
</dbReference>
<dbReference type="PANTHER" id="PTHR12128:SF66">
    <property type="entry name" value="4-HYDROXY-2-OXOGLUTARATE ALDOLASE, MITOCHONDRIAL"/>
    <property type="match status" value="1"/>
</dbReference>
<name>A0A3B1BJR3_9ZZZZ</name>
<dbReference type="SMART" id="SM01130">
    <property type="entry name" value="DHDPS"/>
    <property type="match status" value="1"/>
</dbReference>
<sequence>MFSGSHVAIVTPFKDGKVDEEAYKSLIEWHIEQGTNGIITCGTTGESPTLSHAEHNRVIELCVKTVNKRVPVMAGTGSNSTVEAISLTEHAANVGADAALLVNPYYNKPTQEGIYLHYKAIAEAVSIPQFIYNIPGRTASQVSTDTITRLAEIENIAGVKDAVGDLAVTTEIISRCGDDLIILSGDDTLTLPMMALGAKGVISTTANVAPAKMAKLVKLATAGDFEAAKRVHYEMADLMRVLFIETNPIPVKAALAMMGKVTEEIRLPLCPISQMSREKLQSVMKQMELI</sequence>
<dbReference type="NCBIfam" id="TIGR00674">
    <property type="entry name" value="dapA"/>
    <property type="match status" value="1"/>
</dbReference>
<dbReference type="InterPro" id="IPR002220">
    <property type="entry name" value="DapA-like"/>
</dbReference>
<keyword evidence="8 11" id="KW-0456">Lyase</keyword>
<keyword evidence="6" id="KW-0220">Diaminopimelate biosynthesis</keyword>
<evidence type="ECO:0000256" key="7">
    <source>
        <dbReference type="ARBA" id="ARBA00023154"/>
    </source>
</evidence>
<evidence type="ECO:0000256" key="3">
    <source>
        <dbReference type="ARBA" id="ARBA00012086"/>
    </source>
</evidence>
<dbReference type="InterPro" id="IPR020624">
    <property type="entry name" value="Schiff_base-form_aldolases_CS"/>
</dbReference>
<dbReference type="AlphaFoldDB" id="A0A3B1BJR3"/>
<dbReference type="Pfam" id="PF00701">
    <property type="entry name" value="DHDPS"/>
    <property type="match status" value="1"/>
</dbReference>
<dbReference type="InterPro" id="IPR005263">
    <property type="entry name" value="DapA"/>
</dbReference>
<evidence type="ECO:0000256" key="4">
    <source>
        <dbReference type="ARBA" id="ARBA00022490"/>
    </source>
</evidence>
<evidence type="ECO:0000256" key="9">
    <source>
        <dbReference type="ARBA" id="ARBA00023270"/>
    </source>
</evidence>
<reference evidence="11" key="1">
    <citation type="submission" date="2018-06" db="EMBL/GenBank/DDBJ databases">
        <authorList>
            <person name="Zhirakovskaya E."/>
        </authorList>
    </citation>
    <scope>NUCLEOTIDE SEQUENCE</scope>
</reference>
<evidence type="ECO:0000313" key="11">
    <source>
        <dbReference type="EMBL" id="VAX16362.1"/>
    </source>
</evidence>
<protein>
    <recommendedName>
        <fullName evidence="3">4-hydroxy-tetrahydrodipicolinate synthase</fullName>
        <ecNumber evidence="3">4.3.3.7</ecNumber>
    </recommendedName>
</protein>
<dbReference type="GO" id="GO:0005829">
    <property type="term" value="C:cytosol"/>
    <property type="evidence" value="ECO:0007669"/>
    <property type="project" value="TreeGrafter"/>
</dbReference>
<dbReference type="PROSITE" id="PS00665">
    <property type="entry name" value="DHDPS_1"/>
    <property type="match status" value="1"/>
</dbReference>